<dbReference type="InterPro" id="IPR017439">
    <property type="entry name" value="Amidohydrolase"/>
</dbReference>
<dbReference type="SUPFAM" id="SSF55031">
    <property type="entry name" value="Bacterial exopeptidase dimerisation domain"/>
    <property type="match status" value="1"/>
</dbReference>
<reference evidence="3" key="1">
    <citation type="submission" date="2022-07" db="EMBL/GenBank/DDBJ databases">
        <title>Fungi with potential for degradation of polypropylene.</title>
        <authorList>
            <person name="Gostincar C."/>
        </authorList>
    </citation>
    <scope>NUCLEOTIDE SEQUENCE</scope>
    <source>
        <strain evidence="3">EXF-13287</strain>
    </source>
</reference>
<dbReference type="Gene3D" id="3.30.70.360">
    <property type="match status" value="1"/>
</dbReference>
<dbReference type="Gene3D" id="3.40.630.10">
    <property type="entry name" value="Zn peptidases"/>
    <property type="match status" value="1"/>
</dbReference>
<evidence type="ECO:0000313" key="4">
    <source>
        <dbReference type="Proteomes" id="UP001174691"/>
    </source>
</evidence>
<dbReference type="InterPro" id="IPR036264">
    <property type="entry name" value="Bact_exopeptidase_dim_dom"/>
</dbReference>
<dbReference type="CDD" id="cd05672">
    <property type="entry name" value="M20_ACY1L2-like"/>
    <property type="match status" value="1"/>
</dbReference>
<organism evidence="3 4">
    <name type="scientific">Coniochaeta hoffmannii</name>
    <dbReference type="NCBI Taxonomy" id="91930"/>
    <lineage>
        <taxon>Eukaryota</taxon>
        <taxon>Fungi</taxon>
        <taxon>Dikarya</taxon>
        <taxon>Ascomycota</taxon>
        <taxon>Pezizomycotina</taxon>
        <taxon>Sordariomycetes</taxon>
        <taxon>Sordariomycetidae</taxon>
        <taxon>Coniochaetales</taxon>
        <taxon>Coniochaetaceae</taxon>
        <taxon>Coniochaeta</taxon>
    </lineage>
</organism>
<dbReference type="PANTHER" id="PTHR30575:SF4">
    <property type="entry name" value="PEPTIDASE M20 DOMAIN-CONTAINING PROTEIN 2"/>
    <property type="match status" value="1"/>
</dbReference>
<dbReference type="AlphaFoldDB" id="A0AA38RM33"/>
<sequence length="434" mass="46616">MTLAMDCEHDGFVIVRRADITAADAPEYLDDISSFVDEIADELWLVNKKIHDNPELGFKEWIAHKALTQFMEAQPGWRVARSAYGMETAWVAVFDTGKKGPVVSFNVEMDALPGIGHACGHNLIATASVAGAVAAASTMKKHSLPGKLVVFGTPAEEGGGGKIKLLRAGAYSDHGVDLNLISHPGIVANCALMRTTAYTRFKVEYLGREAHAAAAPWMGINALDALVTAYNGLSVLRQQTMPGDIIQGYITEGGVAPNIIHARAAGVFVVRADTQARLRELMKKVDNCFAAGALASGAKLVVTPEQAYADHVPNRALGRSYTRYFNRLCPDELIPTDQDVDEMRGRTQASTDQGDISYAMPSLSAGFAILPGPLGTGPHNPGFAESAGTRDAYERALRVGKGLAGTALDVLTQKGLLEEVKEEWRRTMKEHSSI</sequence>
<evidence type="ECO:0000256" key="1">
    <source>
        <dbReference type="ARBA" id="ARBA00006247"/>
    </source>
</evidence>
<dbReference type="GO" id="GO:0016805">
    <property type="term" value="F:dipeptidase activity"/>
    <property type="evidence" value="ECO:0007669"/>
    <property type="project" value="InterPro"/>
</dbReference>
<dbReference type="InterPro" id="IPR017144">
    <property type="entry name" value="Xaa-Arg_dipeptidase"/>
</dbReference>
<dbReference type="EMBL" id="JANBVN010000058">
    <property type="protein sequence ID" value="KAJ9152231.1"/>
    <property type="molecule type" value="Genomic_DNA"/>
</dbReference>
<dbReference type="Pfam" id="PF01546">
    <property type="entry name" value="Peptidase_M20"/>
    <property type="match status" value="1"/>
</dbReference>
<proteinExistence type="inferred from homology"/>
<evidence type="ECO:0000256" key="2">
    <source>
        <dbReference type="PIRNR" id="PIRNR037226"/>
    </source>
</evidence>
<dbReference type="NCBIfam" id="TIGR01891">
    <property type="entry name" value="amidohydrolases"/>
    <property type="match status" value="1"/>
</dbReference>
<gene>
    <name evidence="3" type="ORF">NKR19_g4604</name>
</gene>
<dbReference type="InterPro" id="IPR052030">
    <property type="entry name" value="Peptidase_M20/M20A_hydrolases"/>
</dbReference>
<dbReference type="FunFam" id="3.30.70.360:FF:000004">
    <property type="entry name" value="Peptidase M20 domain-containing protein 2"/>
    <property type="match status" value="1"/>
</dbReference>
<comment type="caution">
    <text evidence="3">The sequence shown here is derived from an EMBL/GenBank/DDBJ whole genome shotgun (WGS) entry which is preliminary data.</text>
</comment>
<name>A0AA38RM33_9PEZI</name>
<accession>A0AA38RM33</accession>
<dbReference type="InterPro" id="IPR002933">
    <property type="entry name" value="Peptidase_M20"/>
</dbReference>
<protein>
    <recommendedName>
        <fullName evidence="2">Peptidase M20 domain-containing protein 2</fullName>
    </recommendedName>
</protein>
<dbReference type="PIRSF" id="PIRSF037226">
    <property type="entry name" value="Amidohydrolase_ACY1L2_prd"/>
    <property type="match status" value="1"/>
</dbReference>
<dbReference type="SUPFAM" id="SSF53187">
    <property type="entry name" value="Zn-dependent exopeptidases"/>
    <property type="match status" value="1"/>
</dbReference>
<keyword evidence="4" id="KW-1185">Reference proteome</keyword>
<dbReference type="Proteomes" id="UP001174691">
    <property type="component" value="Unassembled WGS sequence"/>
</dbReference>
<evidence type="ECO:0000313" key="3">
    <source>
        <dbReference type="EMBL" id="KAJ9152231.1"/>
    </source>
</evidence>
<comment type="similarity">
    <text evidence="1 2">Belongs to the peptidase M20A family.</text>
</comment>
<dbReference type="PANTHER" id="PTHR30575">
    <property type="entry name" value="PEPTIDASE M20"/>
    <property type="match status" value="1"/>
</dbReference>